<dbReference type="EnsemblProtists" id="EKX39652">
    <property type="protein sequence ID" value="EKX39652"/>
    <property type="gene ID" value="GUITHDRAFT_52229"/>
</dbReference>
<protein>
    <submittedName>
        <fullName evidence="1 2">Uncharacterized protein</fullName>
    </submittedName>
</protein>
<dbReference type="RefSeq" id="XP_005826632.1">
    <property type="nucleotide sequence ID" value="XM_005826575.1"/>
</dbReference>
<proteinExistence type="predicted"/>
<accession>L1IU54</accession>
<keyword evidence="3" id="KW-1185">Reference proteome</keyword>
<reference evidence="2" key="3">
    <citation type="submission" date="2015-06" db="UniProtKB">
        <authorList>
            <consortium name="EnsemblProtists"/>
        </authorList>
    </citation>
    <scope>IDENTIFICATION</scope>
</reference>
<dbReference type="OrthoDB" id="123138at2759"/>
<dbReference type="HOGENOM" id="CLU_105295_1_0_1"/>
<reference evidence="1 3" key="1">
    <citation type="journal article" date="2012" name="Nature">
        <title>Algal genomes reveal evolutionary mosaicism and the fate of nucleomorphs.</title>
        <authorList>
            <consortium name="DOE Joint Genome Institute"/>
            <person name="Curtis B.A."/>
            <person name="Tanifuji G."/>
            <person name="Burki F."/>
            <person name="Gruber A."/>
            <person name="Irimia M."/>
            <person name="Maruyama S."/>
            <person name="Arias M.C."/>
            <person name="Ball S.G."/>
            <person name="Gile G.H."/>
            <person name="Hirakawa Y."/>
            <person name="Hopkins J.F."/>
            <person name="Kuo A."/>
            <person name="Rensing S.A."/>
            <person name="Schmutz J."/>
            <person name="Symeonidi A."/>
            <person name="Elias M."/>
            <person name="Eveleigh R.J."/>
            <person name="Herman E.K."/>
            <person name="Klute M.J."/>
            <person name="Nakayama T."/>
            <person name="Obornik M."/>
            <person name="Reyes-Prieto A."/>
            <person name="Armbrust E.V."/>
            <person name="Aves S.J."/>
            <person name="Beiko R.G."/>
            <person name="Coutinho P."/>
            <person name="Dacks J.B."/>
            <person name="Durnford D.G."/>
            <person name="Fast N.M."/>
            <person name="Green B.R."/>
            <person name="Grisdale C.J."/>
            <person name="Hempel F."/>
            <person name="Henrissat B."/>
            <person name="Hoppner M.P."/>
            <person name="Ishida K."/>
            <person name="Kim E."/>
            <person name="Koreny L."/>
            <person name="Kroth P.G."/>
            <person name="Liu Y."/>
            <person name="Malik S.B."/>
            <person name="Maier U.G."/>
            <person name="McRose D."/>
            <person name="Mock T."/>
            <person name="Neilson J.A."/>
            <person name="Onodera N.T."/>
            <person name="Poole A.M."/>
            <person name="Pritham E.J."/>
            <person name="Richards T.A."/>
            <person name="Rocap G."/>
            <person name="Roy S.W."/>
            <person name="Sarai C."/>
            <person name="Schaack S."/>
            <person name="Shirato S."/>
            <person name="Slamovits C.H."/>
            <person name="Spencer D.F."/>
            <person name="Suzuki S."/>
            <person name="Worden A.Z."/>
            <person name="Zauner S."/>
            <person name="Barry K."/>
            <person name="Bell C."/>
            <person name="Bharti A.K."/>
            <person name="Crow J.A."/>
            <person name="Grimwood J."/>
            <person name="Kramer R."/>
            <person name="Lindquist E."/>
            <person name="Lucas S."/>
            <person name="Salamov A."/>
            <person name="McFadden G.I."/>
            <person name="Lane C.E."/>
            <person name="Keeling P.J."/>
            <person name="Gray M.W."/>
            <person name="Grigoriev I.V."/>
            <person name="Archibald J.M."/>
        </authorList>
    </citation>
    <scope>NUCLEOTIDE SEQUENCE</scope>
    <source>
        <strain evidence="1 3">CCMP2712</strain>
    </source>
</reference>
<sequence>RDPRAVFANPTIPDICPMLAVGMYLLSGTNQYHRFLMSLHRTMSVPAQGEEMERLGIKADEIGTHSVRKGAATFGASGSTQCPPVVALTERAGW</sequence>
<name>L1IU54_GUITC</name>
<dbReference type="KEGG" id="gtt:GUITHDRAFT_52229"/>
<gene>
    <name evidence="1" type="ORF">GUITHDRAFT_52229</name>
</gene>
<dbReference type="GeneID" id="17296461"/>
<dbReference type="Proteomes" id="UP000011087">
    <property type="component" value="Unassembled WGS sequence"/>
</dbReference>
<evidence type="ECO:0000313" key="2">
    <source>
        <dbReference type="EnsemblProtists" id="EKX39652"/>
    </source>
</evidence>
<feature type="non-terminal residue" evidence="1">
    <location>
        <position position="1"/>
    </location>
</feature>
<evidence type="ECO:0000313" key="3">
    <source>
        <dbReference type="Proteomes" id="UP000011087"/>
    </source>
</evidence>
<organism evidence="1">
    <name type="scientific">Guillardia theta (strain CCMP2712)</name>
    <name type="common">Cryptophyte</name>
    <dbReference type="NCBI Taxonomy" id="905079"/>
    <lineage>
        <taxon>Eukaryota</taxon>
        <taxon>Cryptophyceae</taxon>
        <taxon>Pyrenomonadales</taxon>
        <taxon>Geminigeraceae</taxon>
        <taxon>Guillardia</taxon>
    </lineage>
</organism>
<feature type="non-terminal residue" evidence="1">
    <location>
        <position position="94"/>
    </location>
</feature>
<dbReference type="PaxDb" id="55529-EKX39652"/>
<reference evidence="3" key="2">
    <citation type="submission" date="2012-11" db="EMBL/GenBank/DDBJ databases">
        <authorList>
            <person name="Kuo A."/>
            <person name="Curtis B.A."/>
            <person name="Tanifuji G."/>
            <person name="Burki F."/>
            <person name="Gruber A."/>
            <person name="Irimia M."/>
            <person name="Maruyama S."/>
            <person name="Arias M.C."/>
            <person name="Ball S.G."/>
            <person name="Gile G.H."/>
            <person name="Hirakawa Y."/>
            <person name="Hopkins J.F."/>
            <person name="Rensing S.A."/>
            <person name="Schmutz J."/>
            <person name="Symeonidi A."/>
            <person name="Elias M."/>
            <person name="Eveleigh R.J."/>
            <person name="Herman E.K."/>
            <person name="Klute M.J."/>
            <person name="Nakayama T."/>
            <person name="Obornik M."/>
            <person name="Reyes-Prieto A."/>
            <person name="Armbrust E.V."/>
            <person name="Aves S.J."/>
            <person name="Beiko R.G."/>
            <person name="Coutinho P."/>
            <person name="Dacks J.B."/>
            <person name="Durnford D.G."/>
            <person name="Fast N.M."/>
            <person name="Green B.R."/>
            <person name="Grisdale C."/>
            <person name="Hempe F."/>
            <person name="Henrissat B."/>
            <person name="Hoppner M.P."/>
            <person name="Ishida K.-I."/>
            <person name="Kim E."/>
            <person name="Koreny L."/>
            <person name="Kroth P.G."/>
            <person name="Liu Y."/>
            <person name="Malik S.-B."/>
            <person name="Maier U.G."/>
            <person name="McRose D."/>
            <person name="Mock T."/>
            <person name="Neilson J.A."/>
            <person name="Onodera N.T."/>
            <person name="Poole A.M."/>
            <person name="Pritham E.J."/>
            <person name="Richards T.A."/>
            <person name="Rocap G."/>
            <person name="Roy S.W."/>
            <person name="Sarai C."/>
            <person name="Schaack S."/>
            <person name="Shirato S."/>
            <person name="Slamovits C.H."/>
            <person name="Spencer D.F."/>
            <person name="Suzuki S."/>
            <person name="Worden A.Z."/>
            <person name="Zauner S."/>
            <person name="Barry K."/>
            <person name="Bell C."/>
            <person name="Bharti A.K."/>
            <person name="Crow J.A."/>
            <person name="Grimwood J."/>
            <person name="Kramer R."/>
            <person name="Lindquist E."/>
            <person name="Lucas S."/>
            <person name="Salamov A."/>
            <person name="McFadden G.I."/>
            <person name="Lane C.E."/>
            <person name="Keeling P.J."/>
            <person name="Gray M.W."/>
            <person name="Grigoriev I.V."/>
            <person name="Archibald J.M."/>
        </authorList>
    </citation>
    <scope>NUCLEOTIDE SEQUENCE</scope>
    <source>
        <strain evidence="3">CCMP2712</strain>
    </source>
</reference>
<dbReference type="AlphaFoldDB" id="L1IU54"/>
<evidence type="ECO:0000313" key="1">
    <source>
        <dbReference type="EMBL" id="EKX39652.1"/>
    </source>
</evidence>
<dbReference type="EMBL" id="JH993037">
    <property type="protein sequence ID" value="EKX39652.1"/>
    <property type="molecule type" value="Genomic_DNA"/>
</dbReference>